<dbReference type="Proteomes" id="UP000503129">
    <property type="component" value="Chromosome"/>
</dbReference>
<keyword evidence="2" id="KW-1185">Reference proteome</keyword>
<dbReference type="KEGG" id="bsen:DP114_21465"/>
<evidence type="ECO:0000313" key="2">
    <source>
        <dbReference type="Proteomes" id="UP000503129"/>
    </source>
</evidence>
<gene>
    <name evidence="1" type="ORF">DP114_21465</name>
</gene>
<accession>A0A856MIN6</accession>
<dbReference type="AlphaFoldDB" id="A0A856MIN6"/>
<evidence type="ECO:0000313" key="1">
    <source>
        <dbReference type="EMBL" id="QDL10119.1"/>
    </source>
</evidence>
<sequence length="83" mass="9563">MTYTCLDKAITDVRLQYSIPENKDPSPKAEQCLEKPSSWFGSCADLRFYLVLLLLNGKSGEITDSLYTEFKLLIYIHCTEEYT</sequence>
<protein>
    <submittedName>
        <fullName evidence="1">Uncharacterized protein</fullName>
    </submittedName>
</protein>
<name>A0A856MIN6_9CYAN</name>
<reference evidence="1 2" key="1">
    <citation type="submission" date="2018-06" db="EMBL/GenBank/DDBJ databases">
        <title>Comparative genomics of Brasilonema spp. strains.</title>
        <authorList>
            <person name="Alvarenga D.O."/>
            <person name="Fiore M.F."/>
            <person name="Varani A.M."/>
        </authorList>
    </citation>
    <scope>NUCLEOTIDE SEQUENCE [LARGE SCALE GENOMIC DNA]</scope>
    <source>
        <strain evidence="1 2">CENA114</strain>
    </source>
</reference>
<proteinExistence type="predicted"/>
<dbReference type="EMBL" id="CP030118">
    <property type="protein sequence ID" value="QDL10119.1"/>
    <property type="molecule type" value="Genomic_DNA"/>
</dbReference>
<organism evidence="1 2">
    <name type="scientific">Brasilonema sennae CENA114</name>
    <dbReference type="NCBI Taxonomy" id="415709"/>
    <lineage>
        <taxon>Bacteria</taxon>
        <taxon>Bacillati</taxon>
        <taxon>Cyanobacteriota</taxon>
        <taxon>Cyanophyceae</taxon>
        <taxon>Nostocales</taxon>
        <taxon>Scytonemataceae</taxon>
        <taxon>Brasilonema</taxon>
        <taxon>Bromeliae group (in: Brasilonema)</taxon>
    </lineage>
</organism>